<dbReference type="InterPro" id="IPR001498">
    <property type="entry name" value="Impact_N"/>
</dbReference>
<dbReference type="STRING" id="158190.SpiGrapes_1953"/>
<comment type="similarity">
    <text evidence="1">Belongs to the IMPACT family.</text>
</comment>
<sequence>MRNPLGSALYELEVKKSRFIALAYPCPNLAEVKNLVTEVRNLHPSASHVVHAAIIGPKGDEYSCSDDHEPKNTAGRPILEVLKGSGITNVALLVVRYFGGTLLGTGGLVKAYGESAKKVLEVLQTEELVEKCSFSLSTSYDLFEPIKKVLLSVQCTITEERFESAITIAGTLPLPNKTELEQLVIETSNGRNRIVFSV</sequence>
<dbReference type="Pfam" id="PF01205">
    <property type="entry name" value="Impact_N"/>
    <property type="match status" value="1"/>
</dbReference>
<dbReference type="SUPFAM" id="SSF54980">
    <property type="entry name" value="EF-G C-terminal domain-like"/>
    <property type="match status" value="1"/>
</dbReference>
<dbReference type="SUPFAM" id="SSF54211">
    <property type="entry name" value="Ribosomal protein S5 domain 2-like"/>
    <property type="match status" value="1"/>
</dbReference>
<dbReference type="GO" id="GO:0005737">
    <property type="term" value="C:cytoplasm"/>
    <property type="evidence" value="ECO:0007669"/>
    <property type="project" value="TreeGrafter"/>
</dbReference>
<dbReference type="EMBL" id="CP003155">
    <property type="protein sequence ID" value="AEV29740.1"/>
    <property type="molecule type" value="Genomic_DNA"/>
</dbReference>
<dbReference type="InterPro" id="IPR020568">
    <property type="entry name" value="Ribosomal_Su5_D2-typ_SF"/>
</dbReference>
<evidence type="ECO:0000256" key="1">
    <source>
        <dbReference type="ARBA" id="ARBA00007665"/>
    </source>
</evidence>
<proteinExistence type="inferred from homology"/>
<dbReference type="OrthoDB" id="9813771at2"/>
<evidence type="ECO:0000313" key="3">
    <source>
        <dbReference type="EMBL" id="AEV29740.1"/>
    </source>
</evidence>
<dbReference type="AlphaFoldDB" id="G8QYW3"/>
<name>G8QYW3_SPHPG</name>
<evidence type="ECO:0000259" key="2">
    <source>
        <dbReference type="Pfam" id="PF01205"/>
    </source>
</evidence>
<dbReference type="PANTHER" id="PTHR16301:SF20">
    <property type="entry name" value="IMPACT FAMILY MEMBER YIGZ"/>
    <property type="match status" value="1"/>
</dbReference>
<accession>G8QYW3</accession>
<dbReference type="eggNOG" id="COG1739">
    <property type="taxonomic scope" value="Bacteria"/>
</dbReference>
<protein>
    <recommendedName>
        <fullName evidence="2">Impact N-terminal domain-containing protein</fullName>
    </recommendedName>
</protein>
<gene>
    <name evidence="3" type="ordered locus">SpiGrapes_1953</name>
</gene>
<keyword evidence="4" id="KW-1185">Reference proteome</keyword>
<dbReference type="InterPro" id="IPR023582">
    <property type="entry name" value="Impact"/>
</dbReference>
<reference evidence="3 4" key="1">
    <citation type="submission" date="2011-11" db="EMBL/GenBank/DDBJ databases">
        <title>Complete sequence of Spirochaeta sp. grapes.</title>
        <authorList>
            <consortium name="US DOE Joint Genome Institute"/>
            <person name="Lucas S."/>
            <person name="Han J."/>
            <person name="Lapidus A."/>
            <person name="Cheng J.-F."/>
            <person name="Goodwin L."/>
            <person name="Pitluck S."/>
            <person name="Peters L."/>
            <person name="Ovchinnikova G."/>
            <person name="Munk A.C."/>
            <person name="Detter J.C."/>
            <person name="Han C."/>
            <person name="Tapia R."/>
            <person name="Land M."/>
            <person name="Hauser L."/>
            <person name="Kyrpides N."/>
            <person name="Ivanova N."/>
            <person name="Pagani I."/>
            <person name="Ritalahtilisa K."/>
            <person name="Loeffler F."/>
            <person name="Woyke T."/>
        </authorList>
    </citation>
    <scope>NUCLEOTIDE SEQUENCE [LARGE SCALE GENOMIC DNA]</scope>
    <source>
        <strain evidence="4">ATCC BAA-1885 / DSM 22778 / Grapes</strain>
    </source>
</reference>
<dbReference type="InterPro" id="IPR020569">
    <property type="entry name" value="UPF0029_Impact_CS"/>
</dbReference>
<dbReference type="InterPro" id="IPR035647">
    <property type="entry name" value="EFG_III/V"/>
</dbReference>
<organism evidence="3 4">
    <name type="scientific">Sphaerochaeta pleomorpha (strain ATCC BAA-1885 / DSM 22778 / Grapes)</name>
    <dbReference type="NCBI Taxonomy" id="158190"/>
    <lineage>
        <taxon>Bacteria</taxon>
        <taxon>Pseudomonadati</taxon>
        <taxon>Spirochaetota</taxon>
        <taxon>Spirochaetia</taxon>
        <taxon>Spirochaetales</taxon>
        <taxon>Sphaerochaetaceae</taxon>
        <taxon>Sphaerochaeta</taxon>
    </lineage>
</organism>
<dbReference type="PROSITE" id="PS00910">
    <property type="entry name" value="UPF0029"/>
    <property type="match status" value="1"/>
</dbReference>
<dbReference type="Gene3D" id="3.30.230.30">
    <property type="entry name" value="Impact, N-terminal domain"/>
    <property type="match status" value="1"/>
</dbReference>
<dbReference type="PANTHER" id="PTHR16301">
    <property type="entry name" value="IMPACT-RELATED"/>
    <property type="match status" value="1"/>
</dbReference>
<dbReference type="Proteomes" id="UP000005632">
    <property type="component" value="Chromosome"/>
</dbReference>
<dbReference type="InterPro" id="IPR036956">
    <property type="entry name" value="Impact_N_sf"/>
</dbReference>
<evidence type="ECO:0000313" key="4">
    <source>
        <dbReference type="Proteomes" id="UP000005632"/>
    </source>
</evidence>
<dbReference type="RefSeq" id="WP_014270583.1">
    <property type="nucleotide sequence ID" value="NC_016633.1"/>
</dbReference>
<dbReference type="HOGENOM" id="CLU_083552_1_1_12"/>
<dbReference type="GO" id="GO:0006446">
    <property type="term" value="P:regulation of translational initiation"/>
    <property type="evidence" value="ECO:0007669"/>
    <property type="project" value="TreeGrafter"/>
</dbReference>
<dbReference type="KEGG" id="sgp:SpiGrapes_1953"/>
<feature type="domain" description="Impact N-terminal" evidence="2">
    <location>
        <begin position="15"/>
        <end position="120"/>
    </location>
</feature>